<sequence>MNNVRTSGPLPVPPQVAEASAQGIISHRSDAFRALLPEVLDGLRPFFGTRAPILPFTCSGTGGMEAAVVNCLAPGDRVLAVSAGHFGDRFAEVARCYGADVTVHQVPWGTAPTAADVAEALRAAGPVRAVLLTHNETSTGVLAPLRELCVAIRESSDALILVDGVSSVGAARFDMDDWGVDVAVTVTQKALMAQPGLSLIATSRRALRVAHEGGQRRYYFDFPRMAAAVEEGTTTYTPAVAVLQGLRAAVGMLRAEGPERVFERHRAAAGTLRQSLLELGMTPAADAWCASPTVTAVHLPDGVGASGVRRALEREHGILVASGRSAWKENTVRIGHMGAFHAAEIEDTVAALGRVLGTTAFPRREVQAPGGHA</sequence>
<dbReference type="InterPro" id="IPR000192">
    <property type="entry name" value="Aminotrans_V_dom"/>
</dbReference>
<dbReference type="PANTHER" id="PTHR21152:SF40">
    <property type="entry name" value="ALANINE--GLYOXYLATE AMINOTRANSFERASE"/>
    <property type="match status" value="1"/>
</dbReference>
<dbReference type="Proteomes" id="UP001596208">
    <property type="component" value="Unassembled WGS sequence"/>
</dbReference>
<dbReference type="InterPro" id="IPR015424">
    <property type="entry name" value="PyrdxlP-dep_Trfase"/>
</dbReference>
<dbReference type="EMBL" id="JBHSKI010000003">
    <property type="protein sequence ID" value="MFC5171003.1"/>
    <property type="molecule type" value="Genomic_DNA"/>
</dbReference>
<name>A0ABW0B1C8_9ACTN</name>
<dbReference type="Gene3D" id="3.40.640.10">
    <property type="entry name" value="Type I PLP-dependent aspartate aminotransferase-like (Major domain)"/>
    <property type="match status" value="1"/>
</dbReference>
<comment type="cofactor">
    <cofactor evidence="1">
        <name>pyridoxal 5'-phosphate</name>
        <dbReference type="ChEBI" id="CHEBI:597326"/>
    </cofactor>
</comment>
<comment type="caution">
    <text evidence="5">The sequence shown here is derived from an EMBL/GenBank/DDBJ whole genome shotgun (WGS) entry which is preliminary data.</text>
</comment>
<organism evidence="5 6">
    <name type="scientific">Streptomyces mutomycini</name>
    <dbReference type="NCBI Taxonomy" id="284036"/>
    <lineage>
        <taxon>Bacteria</taxon>
        <taxon>Bacillati</taxon>
        <taxon>Actinomycetota</taxon>
        <taxon>Actinomycetes</taxon>
        <taxon>Kitasatosporales</taxon>
        <taxon>Streptomycetaceae</taxon>
        <taxon>Streptomyces</taxon>
    </lineage>
</organism>
<dbReference type="PANTHER" id="PTHR21152">
    <property type="entry name" value="AMINOTRANSFERASE CLASS V"/>
    <property type="match status" value="1"/>
</dbReference>
<dbReference type="PIRSF" id="PIRSF000524">
    <property type="entry name" value="SPT"/>
    <property type="match status" value="1"/>
</dbReference>
<dbReference type="InterPro" id="IPR015421">
    <property type="entry name" value="PyrdxlP-dep_Trfase_major"/>
</dbReference>
<protein>
    <submittedName>
        <fullName evidence="5">Pyridoxal-phosphate-dependent aminotransferase family protein</fullName>
    </submittedName>
</protein>
<dbReference type="SUPFAM" id="SSF53383">
    <property type="entry name" value="PLP-dependent transferases"/>
    <property type="match status" value="1"/>
</dbReference>
<dbReference type="GO" id="GO:0008483">
    <property type="term" value="F:transaminase activity"/>
    <property type="evidence" value="ECO:0007669"/>
    <property type="project" value="UniProtKB-KW"/>
</dbReference>
<dbReference type="InterPro" id="IPR015422">
    <property type="entry name" value="PyrdxlP-dep_Trfase_small"/>
</dbReference>
<proteinExistence type="inferred from homology"/>
<feature type="domain" description="Aminotransferase class V" evidence="4">
    <location>
        <begin position="26"/>
        <end position="327"/>
    </location>
</feature>
<comment type="similarity">
    <text evidence="2">Belongs to the class-V pyridoxal-phosphate-dependent aminotransferase family.</text>
</comment>
<evidence type="ECO:0000256" key="3">
    <source>
        <dbReference type="ARBA" id="ARBA00022898"/>
    </source>
</evidence>
<dbReference type="Gene3D" id="3.90.1150.10">
    <property type="entry name" value="Aspartate Aminotransferase, domain 1"/>
    <property type="match status" value="1"/>
</dbReference>
<reference evidence="6" key="1">
    <citation type="journal article" date="2019" name="Int. J. Syst. Evol. Microbiol.">
        <title>The Global Catalogue of Microorganisms (GCM) 10K type strain sequencing project: providing services to taxonomists for standard genome sequencing and annotation.</title>
        <authorList>
            <consortium name="The Broad Institute Genomics Platform"/>
            <consortium name="The Broad Institute Genome Sequencing Center for Infectious Disease"/>
            <person name="Wu L."/>
            <person name="Ma J."/>
        </authorList>
    </citation>
    <scope>NUCLEOTIDE SEQUENCE [LARGE SCALE GENOMIC DNA]</scope>
    <source>
        <strain evidence="6">CGMCC 4.1721</strain>
    </source>
</reference>
<gene>
    <name evidence="5" type="ORF">ACFPRK_10425</name>
</gene>
<keyword evidence="6" id="KW-1185">Reference proteome</keyword>
<dbReference type="InterPro" id="IPR024169">
    <property type="entry name" value="SP_NH2Trfase/AEP_transaminase"/>
</dbReference>
<evidence type="ECO:0000256" key="2">
    <source>
        <dbReference type="ARBA" id="ARBA00009236"/>
    </source>
</evidence>
<keyword evidence="5" id="KW-0032">Aminotransferase</keyword>
<evidence type="ECO:0000256" key="1">
    <source>
        <dbReference type="ARBA" id="ARBA00001933"/>
    </source>
</evidence>
<keyword evidence="5" id="KW-0808">Transferase</keyword>
<accession>A0ABW0B1C8</accession>
<evidence type="ECO:0000313" key="5">
    <source>
        <dbReference type="EMBL" id="MFC5171003.1"/>
    </source>
</evidence>
<keyword evidence="3" id="KW-0663">Pyridoxal phosphate</keyword>
<evidence type="ECO:0000313" key="6">
    <source>
        <dbReference type="Proteomes" id="UP001596208"/>
    </source>
</evidence>
<dbReference type="RefSeq" id="WP_065848791.1">
    <property type="nucleotide sequence ID" value="NZ_JBHSKI010000003.1"/>
</dbReference>
<dbReference type="Pfam" id="PF00266">
    <property type="entry name" value="Aminotran_5"/>
    <property type="match status" value="1"/>
</dbReference>
<evidence type="ECO:0000259" key="4">
    <source>
        <dbReference type="Pfam" id="PF00266"/>
    </source>
</evidence>